<dbReference type="AlphaFoldDB" id="A0ABD2QMB3"/>
<keyword evidence="2" id="KW-1185">Reference proteome</keyword>
<dbReference type="EMBL" id="JBJKFK010000064">
    <property type="protein sequence ID" value="KAL3320272.1"/>
    <property type="molecule type" value="Genomic_DNA"/>
</dbReference>
<reference evidence="1 2" key="1">
    <citation type="submission" date="2024-11" db="EMBL/GenBank/DDBJ databases">
        <title>Adaptive evolution of stress response genes in parasites aligns with host niche diversity.</title>
        <authorList>
            <person name="Hahn C."/>
            <person name="Resl P."/>
        </authorList>
    </citation>
    <scope>NUCLEOTIDE SEQUENCE [LARGE SCALE GENOMIC DNA]</scope>
    <source>
        <strain evidence="1">EGGRZ-B1_66</strain>
        <tissue evidence="1">Body</tissue>
    </source>
</reference>
<keyword evidence="1" id="KW-0418">Kinase</keyword>
<accession>A0ABD2QMB3</accession>
<organism evidence="1 2">
    <name type="scientific">Cichlidogyrus casuarinus</name>
    <dbReference type="NCBI Taxonomy" id="1844966"/>
    <lineage>
        <taxon>Eukaryota</taxon>
        <taxon>Metazoa</taxon>
        <taxon>Spiralia</taxon>
        <taxon>Lophotrochozoa</taxon>
        <taxon>Platyhelminthes</taxon>
        <taxon>Monogenea</taxon>
        <taxon>Monopisthocotylea</taxon>
        <taxon>Dactylogyridea</taxon>
        <taxon>Ancyrocephalidae</taxon>
        <taxon>Cichlidogyrus</taxon>
    </lineage>
</organism>
<gene>
    <name evidence="1" type="primary">BAZ1B_2</name>
    <name evidence="1" type="ORF">Ciccas_001044</name>
</gene>
<name>A0ABD2QMB3_9PLAT</name>
<evidence type="ECO:0000313" key="1">
    <source>
        <dbReference type="EMBL" id="KAL3320272.1"/>
    </source>
</evidence>
<keyword evidence="1" id="KW-0808">Transferase</keyword>
<comment type="caution">
    <text evidence="1">The sequence shown here is derived from an EMBL/GenBank/DDBJ whole genome shotgun (WGS) entry which is preliminary data.</text>
</comment>
<dbReference type="Proteomes" id="UP001626550">
    <property type="component" value="Unassembled WGS sequence"/>
</dbReference>
<sequence length="295" mass="33127">MTGIVISIKPDPEPIVVVNGTSSPNSSDKENSAKKASLTKKQLLYCVKLDGEVATVLEDLSPENLQRTGKFITRDNLRMFIKANAMRHGFGTTASWIVDTSVLRRYKISTKGRAFEIDKDKVVHTSKLLEKEYFKQLKNSKEIDLTIDITQDDLESPRVKKGKMLKKRFSINKKEFSVLKDASAPSAEVAASDIQRMNNGTLADSGGTKKKFKQSSILGFANSSFNQIASPNSPRTPKIRLPTFGTELVALFEKNEIHSKKFNRLKVYCAERLTNDQTELLPAKLKETILERRML</sequence>
<dbReference type="GO" id="GO:0016301">
    <property type="term" value="F:kinase activity"/>
    <property type="evidence" value="ECO:0007669"/>
    <property type="project" value="UniProtKB-KW"/>
</dbReference>
<evidence type="ECO:0000313" key="2">
    <source>
        <dbReference type="Proteomes" id="UP001626550"/>
    </source>
</evidence>
<proteinExistence type="predicted"/>
<protein>
    <submittedName>
        <fullName evidence="1">Tyrosine-protein kinase baz1b</fullName>
    </submittedName>
</protein>